<evidence type="ECO:0000313" key="2">
    <source>
        <dbReference type="Proteomes" id="UP001374535"/>
    </source>
</evidence>
<organism evidence="1 2">
    <name type="scientific">Vigna mungo</name>
    <name type="common">Black gram</name>
    <name type="synonym">Phaseolus mungo</name>
    <dbReference type="NCBI Taxonomy" id="3915"/>
    <lineage>
        <taxon>Eukaryota</taxon>
        <taxon>Viridiplantae</taxon>
        <taxon>Streptophyta</taxon>
        <taxon>Embryophyta</taxon>
        <taxon>Tracheophyta</taxon>
        <taxon>Spermatophyta</taxon>
        <taxon>Magnoliopsida</taxon>
        <taxon>eudicotyledons</taxon>
        <taxon>Gunneridae</taxon>
        <taxon>Pentapetalae</taxon>
        <taxon>rosids</taxon>
        <taxon>fabids</taxon>
        <taxon>Fabales</taxon>
        <taxon>Fabaceae</taxon>
        <taxon>Papilionoideae</taxon>
        <taxon>50 kb inversion clade</taxon>
        <taxon>NPAAA clade</taxon>
        <taxon>indigoferoid/millettioid clade</taxon>
        <taxon>Phaseoleae</taxon>
        <taxon>Vigna</taxon>
    </lineage>
</organism>
<keyword evidence="2" id="KW-1185">Reference proteome</keyword>
<dbReference type="Proteomes" id="UP001374535">
    <property type="component" value="Chromosome 7"/>
</dbReference>
<evidence type="ECO:0000313" key="1">
    <source>
        <dbReference type="EMBL" id="WVZ02055.1"/>
    </source>
</evidence>
<dbReference type="EMBL" id="CP144694">
    <property type="protein sequence ID" value="WVZ02055.1"/>
    <property type="molecule type" value="Genomic_DNA"/>
</dbReference>
<dbReference type="AlphaFoldDB" id="A0AAQ3N231"/>
<accession>A0AAQ3N231</accession>
<gene>
    <name evidence="1" type="ORF">V8G54_022861</name>
</gene>
<protein>
    <submittedName>
        <fullName evidence="1">Uncharacterized protein</fullName>
    </submittedName>
</protein>
<proteinExistence type="predicted"/>
<sequence>QALSSNPASFIFGSLYKCWASVVLPIPPIPTIASIDSWLRLSWLEVSQLRIISLSSSLPQIICSATNDEDSFFLSNTLLPNSYPTPPAFFRPRSSFWLKRNSRSSRTSFSLDSKVRTLLALL</sequence>
<feature type="non-terminal residue" evidence="1">
    <location>
        <position position="1"/>
    </location>
</feature>
<reference evidence="1 2" key="1">
    <citation type="journal article" date="2023" name="Life. Sci Alliance">
        <title>Evolutionary insights into 3D genome organization and epigenetic landscape of Vigna mungo.</title>
        <authorList>
            <person name="Junaid A."/>
            <person name="Singh B."/>
            <person name="Bhatia S."/>
        </authorList>
    </citation>
    <scope>NUCLEOTIDE SEQUENCE [LARGE SCALE GENOMIC DNA]</scope>
    <source>
        <strain evidence="1">Urdbean</strain>
    </source>
</reference>
<name>A0AAQ3N231_VIGMU</name>